<proteinExistence type="predicted"/>
<dbReference type="OrthoDB" id="1113872at2759"/>
<dbReference type="PROSITE" id="PS50966">
    <property type="entry name" value="ZF_SWIM"/>
    <property type="match status" value="1"/>
</dbReference>
<keyword evidence="2 4" id="KW-0863">Zinc-finger</keyword>
<dbReference type="InterPro" id="IPR007527">
    <property type="entry name" value="Znf_SWIM"/>
</dbReference>
<reference evidence="6" key="1">
    <citation type="submission" date="2019-07" db="EMBL/GenBank/DDBJ databases">
        <authorList>
            <person name="Dittberner H."/>
        </authorList>
    </citation>
    <scope>NUCLEOTIDE SEQUENCE [LARGE SCALE GENOMIC DNA]</scope>
</reference>
<keyword evidence="7" id="KW-1185">Reference proteome</keyword>
<organism evidence="6 7">
    <name type="scientific">Arabis nemorensis</name>
    <dbReference type="NCBI Taxonomy" id="586526"/>
    <lineage>
        <taxon>Eukaryota</taxon>
        <taxon>Viridiplantae</taxon>
        <taxon>Streptophyta</taxon>
        <taxon>Embryophyta</taxon>
        <taxon>Tracheophyta</taxon>
        <taxon>Spermatophyta</taxon>
        <taxon>Magnoliopsida</taxon>
        <taxon>eudicotyledons</taxon>
        <taxon>Gunneridae</taxon>
        <taxon>Pentapetalae</taxon>
        <taxon>rosids</taxon>
        <taxon>malvids</taxon>
        <taxon>Brassicales</taxon>
        <taxon>Brassicaceae</taxon>
        <taxon>Arabideae</taxon>
        <taxon>Arabis</taxon>
    </lineage>
</organism>
<sequence length="162" mass="18646">MTGGVVILFGELRDAFDKSFSCSRGSHNRGDVFTKVVMDKLEEFISMPRKNTKLRPIWKTVSAPTYVITPLEGNAFQVSESSKKKEWIVQLNDSTCTFGKFQSKKNPCPHALAVCEKLRINPLQLRFLLSQSYQLGQKLPEFRHCFLHLLNHQHCKDFCFCM</sequence>
<dbReference type="Proteomes" id="UP000489600">
    <property type="component" value="Unassembled WGS sequence"/>
</dbReference>
<gene>
    <name evidence="6" type="ORF">ANE_LOCUS11984</name>
</gene>
<evidence type="ECO:0000256" key="3">
    <source>
        <dbReference type="ARBA" id="ARBA00022833"/>
    </source>
</evidence>
<protein>
    <recommendedName>
        <fullName evidence="5">SWIM-type domain-containing protein</fullName>
    </recommendedName>
</protein>
<dbReference type="Pfam" id="PF04434">
    <property type="entry name" value="SWIM"/>
    <property type="match status" value="1"/>
</dbReference>
<name>A0A565BIS1_9BRAS</name>
<dbReference type="AlphaFoldDB" id="A0A565BIS1"/>
<dbReference type="GO" id="GO:0008270">
    <property type="term" value="F:zinc ion binding"/>
    <property type="evidence" value="ECO:0007669"/>
    <property type="project" value="UniProtKB-KW"/>
</dbReference>
<evidence type="ECO:0000256" key="2">
    <source>
        <dbReference type="ARBA" id="ARBA00022771"/>
    </source>
</evidence>
<evidence type="ECO:0000313" key="6">
    <source>
        <dbReference type="EMBL" id="VVB01540.1"/>
    </source>
</evidence>
<dbReference type="SMART" id="SM00575">
    <property type="entry name" value="ZnF_PMZ"/>
    <property type="match status" value="1"/>
</dbReference>
<feature type="domain" description="SWIM-type" evidence="5">
    <location>
        <begin position="87"/>
        <end position="119"/>
    </location>
</feature>
<keyword evidence="1" id="KW-0479">Metal-binding</keyword>
<accession>A0A565BIS1</accession>
<evidence type="ECO:0000313" key="7">
    <source>
        <dbReference type="Proteomes" id="UP000489600"/>
    </source>
</evidence>
<evidence type="ECO:0000259" key="5">
    <source>
        <dbReference type="PROSITE" id="PS50966"/>
    </source>
</evidence>
<evidence type="ECO:0000256" key="4">
    <source>
        <dbReference type="PROSITE-ProRule" id="PRU00325"/>
    </source>
</evidence>
<dbReference type="InterPro" id="IPR006564">
    <property type="entry name" value="Znf_PMZ"/>
</dbReference>
<comment type="caution">
    <text evidence="6">The sequence shown here is derived from an EMBL/GenBank/DDBJ whole genome shotgun (WGS) entry which is preliminary data.</text>
</comment>
<keyword evidence="3" id="KW-0862">Zinc</keyword>
<dbReference type="EMBL" id="CABITT030000004">
    <property type="protein sequence ID" value="VVB01540.1"/>
    <property type="molecule type" value="Genomic_DNA"/>
</dbReference>
<evidence type="ECO:0000256" key="1">
    <source>
        <dbReference type="ARBA" id="ARBA00022723"/>
    </source>
</evidence>